<dbReference type="InterPro" id="IPR024079">
    <property type="entry name" value="MetalloPept_cat_dom_sf"/>
</dbReference>
<reference evidence="1 2" key="1">
    <citation type="submission" date="2014-04" db="EMBL/GenBank/DDBJ databases">
        <title>Genome assembly of Hyalangium minutum DSM 14724.</title>
        <authorList>
            <person name="Sharma G."/>
            <person name="Subramanian S."/>
        </authorList>
    </citation>
    <scope>NUCLEOTIDE SEQUENCE [LARGE SCALE GENOMIC DNA]</scope>
    <source>
        <strain evidence="1 2">DSM 14724</strain>
    </source>
</reference>
<protein>
    <recommendedName>
        <fullName evidence="3">CARDB domain-containing protein</fullName>
    </recommendedName>
</protein>
<dbReference type="PATRIC" id="fig|394096.3.peg.334"/>
<dbReference type="AlphaFoldDB" id="A0A085WWL1"/>
<gene>
    <name evidence="1" type="ORF">DB31_0335</name>
</gene>
<dbReference type="SUPFAM" id="SSF55486">
    <property type="entry name" value="Metalloproteases ('zincins'), catalytic domain"/>
    <property type="match status" value="1"/>
</dbReference>
<dbReference type="GO" id="GO:0008237">
    <property type="term" value="F:metallopeptidase activity"/>
    <property type="evidence" value="ECO:0007669"/>
    <property type="project" value="InterPro"/>
</dbReference>
<evidence type="ECO:0000313" key="2">
    <source>
        <dbReference type="Proteomes" id="UP000028725"/>
    </source>
</evidence>
<proteinExistence type="predicted"/>
<dbReference type="Proteomes" id="UP000028725">
    <property type="component" value="Unassembled WGS sequence"/>
</dbReference>
<dbReference type="InterPro" id="IPR013783">
    <property type="entry name" value="Ig-like_fold"/>
</dbReference>
<dbReference type="EMBL" id="JMCB01000001">
    <property type="protein sequence ID" value="KFE72074.1"/>
    <property type="molecule type" value="Genomic_DNA"/>
</dbReference>
<dbReference type="Gene3D" id="2.60.40.10">
    <property type="entry name" value="Immunoglobulins"/>
    <property type="match status" value="1"/>
</dbReference>
<organism evidence="1 2">
    <name type="scientific">Hyalangium minutum</name>
    <dbReference type="NCBI Taxonomy" id="394096"/>
    <lineage>
        <taxon>Bacteria</taxon>
        <taxon>Pseudomonadati</taxon>
        <taxon>Myxococcota</taxon>
        <taxon>Myxococcia</taxon>
        <taxon>Myxococcales</taxon>
        <taxon>Cystobacterineae</taxon>
        <taxon>Archangiaceae</taxon>
        <taxon>Hyalangium</taxon>
    </lineage>
</organism>
<evidence type="ECO:0000313" key="1">
    <source>
        <dbReference type="EMBL" id="KFE72074.1"/>
    </source>
</evidence>
<dbReference type="Gene3D" id="3.40.390.10">
    <property type="entry name" value="Collagenase (Catalytic Domain)"/>
    <property type="match status" value="1"/>
</dbReference>
<comment type="caution">
    <text evidence="1">The sequence shown here is derived from an EMBL/GenBank/DDBJ whole genome shotgun (WGS) entry which is preliminary data.</text>
</comment>
<accession>A0A085WWL1</accession>
<keyword evidence="2" id="KW-1185">Reference proteome</keyword>
<name>A0A085WWL1_9BACT</name>
<dbReference type="OrthoDB" id="5487735at2"/>
<evidence type="ECO:0008006" key="3">
    <source>
        <dbReference type="Google" id="ProtNLM"/>
    </source>
</evidence>
<dbReference type="STRING" id="394096.DB31_0335"/>
<sequence length="245" mass="26151">MGLTNRSSIDGANGVTILQLGACTTGPSNINEADILLASDLTFDVKWGNFRGTAGRSTFVHEFGHFFGFLHEDVHAVLRTTPPHLLTGGTESSTVWPSDTLGMNALYGFRSGVNLLPSALGVVGSSVQTLDPALTLTLCRGSSRRTRFYLGNDGNVGSGTYGLRIRLSTVPPFSGYTGTTTVVASFTHSLGGFSQGIFDLNFRIPPTLPNGTYYIYLDMDPARTIPESQEGDNSTVSAMRINVNC</sequence>
<dbReference type="RefSeq" id="WP_044180997.1">
    <property type="nucleotide sequence ID" value="NZ_JMCB01000001.1"/>
</dbReference>